<name>A0ABS2RFW1_9ACTN</name>
<comment type="caution">
    <text evidence="1">The sequence shown here is derived from an EMBL/GenBank/DDBJ whole genome shotgun (WGS) entry which is preliminary data.</text>
</comment>
<evidence type="ECO:0000313" key="2">
    <source>
        <dbReference type="Proteomes" id="UP000704762"/>
    </source>
</evidence>
<accession>A0ABS2RFW1</accession>
<proteinExistence type="predicted"/>
<sequence length="31" mass="3204">MIITGLLIMIIGVLVSVGTLVTDPPPDLRVG</sequence>
<dbReference type="EMBL" id="JAFBCF010000001">
    <property type="protein sequence ID" value="MBM7797890.1"/>
    <property type="molecule type" value="Genomic_DNA"/>
</dbReference>
<dbReference type="Proteomes" id="UP000704762">
    <property type="component" value="Unassembled WGS sequence"/>
</dbReference>
<protein>
    <submittedName>
        <fullName evidence="1">Uncharacterized protein</fullName>
    </submittedName>
</protein>
<organism evidence="1 2">
    <name type="scientific">Microlunatus panaciterrae</name>
    <dbReference type="NCBI Taxonomy" id="400768"/>
    <lineage>
        <taxon>Bacteria</taxon>
        <taxon>Bacillati</taxon>
        <taxon>Actinomycetota</taxon>
        <taxon>Actinomycetes</taxon>
        <taxon>Propionibacteriales</taxon>
        <taxon>Propionibacteriaceae</taxon>
        <taxon>Microlunatus</taxon>
    </lineage>
</organism>
<reference evidence="1 2" key="1">
    <citation type="submission" date="2021-01" db="EMBL/GenBank/DDBJ databases">
        <title>Sequencing the genomes of 1000 actinobacteria strains.</title>
        <authorList>
            <person name="Klenk H.-P."/>
        </authorList>
    </citation>
    <scope>NUCLEOTIDE SEQUENCE [LARGE SCALE GENOMIC DNA]</scope>
    <source>
        <strain evidence="1 2">DSM 18662</strain>
    </source>
</reference>
<gene>
    <name evidence="1" type="ORF">JOE57_000811</name>
</gene>
<evidence type="ECO:0000313" key="1">
    <source>
        <dbReference type="EMBL" id="MBM7797890.1"/>
    </source>
</evidence>
<keyword evidence="2" id="KW-1185">Reference proteome</keyword>